<dbReference type="Proteomes" id="UP001629536">
    <property type="component" value="Unassembled WGS sequence"/>
</dbReference>
<keyword evidence="2" id="KW-1133">Transmembrane helix</keyword>
<dbReference type="InterPro" id="IPR027981">
    <property type="entry name" value="DUF4446"/>
</dbReference>
<protein>
    <submittedName>
        <fullName evidence="3">DUF4446 family protein</fullName>
    </submittedName>
</protein>
<dbReference type="RefSeq" id="WP_408126786.1">
    <property type="nucleotide sequence ID" value="NZ_JBFNFH010000015.1"/>
</dbReference>
<feature type="coiled-coil region" evidence="1">
    <location>
        <begin position="93"/>
        <end position="127"/>
    </location>
</feature>
<dbReference type="EMBL" id="JBFNFH010000015">
    <property type="protein sequence ID" value="MFM1525306.1"/>
    <property type="molecule type" value="Genomic_DNA"/>
</dbReference>
<accession>A0ABW9F7B7</accession>
<sequence length="213" mass="25045">MDIFLLFIIFIMMIIISISALKIINLGNKMDRMRSRYDKLLRGRGELNIEEILLKHNDEIEDISNKNDRIESFYANIKNDFEENTNSMYSDINKLTDDLVTKQNRDIEQLQNEYADFKNTLNDDYDKKMKYINEKLSFAMQKHILHKYDAFENQTGKLSFTFILLDQFNNGIMITSINGRDSSYTYSKYIKNGNPDAECSTDEYDALNMLLGK</sequence>
<dbReference type="Pfam" id="PF14584">
    <property type="entry name" value="DUF4446"/>
    <property type="match status" value="2"/>
</dbReference>
<organism evidence="3 4">
    <name type="scientific">Helcococcus bovis</name>
    <dbReference type="NCBI Taxonomy" id="3153252"/>
    <lineage>
        <taxon>Bacteria</taxon>
        <taxon>Bacillati</taxon>
        <taxon>Bacillota</taxon>
        <taxon>Tissierellia</taxon>
        <taxon>Tissierellales</taxon>
        <taxon>Peptoniphilaceae</taxon>
        <taxon>Helcococcus</taxon>
    </lineage>
</organism>
<gene>
    <name evidence="3" type="ORF">ABGF40_06405</name>
</gene>
<name>A0ABW9F7B7_9FIRM</name>
<keyword evidence="4" id="KW-1185">Reference proteome</keyword>
<evidence type="ECO:0000313" key="4">
    <source>
        <dbReference type="Proteomes" id="UP001629536"/>
    </source>
</evidence>
<evidence type="ECO:0000313" key="3">
    <source>
        <dbReference type="EMBL" id="MFM1525306.1"/>
    </source>
</evidence>
<keyword evidence="1" id="KW-0175">Coiled coil</keyword>
<keyword evidence="2" id="KW-0812">Transmembrane</keyword>
<reference evidence="3 4" key="1">
    <citation type="journal article" date="2024" name="Front. Microbiol.">
        <title>Pangenomic and biochemical analyses of Helcococcus ovis reveal widespread tetracycline resistance and a novel bacterial species, Helcococcus bovis.</title>
        <authorList>
            <person name="Cunha F."/>
            <person name="Zhai Y."/>
            <person name="Casaro S."/>
            <person name="Jones K.L."/>
            <person name="Hernandez M."/>
            <person name="Bisinotto R.S."/>
            <person name="Kariyawasam S."/>
            <person name="Brown M.B."/>
            <person name="Phillips A."/>
            <person name="Jeong K.C."/>
            <person name="Galvao K.N."/>
        </authorList>
    </citation>
    <scope>NUCLEOTIDE SEQUENCE [LARGE SCALE GENOMIC DNA]</scope>
    <source>
        <strain evidence="3 4">KG197</strain>
    </source>
</reference>
<evidence type="ECO:0000256" key="2">
    <source>
        <dbReference type="SAM" id="Phobius"/>
    </source>
</evidence>
<comment type="caution">
    <text evidence="3">The sequence shown here is derived from an EMBL/GenBank/DDBJ whole genome shotgun (WGS) entry which is preliminary data.</text>
</comment>
<keyword evidence="2" id="KW-0472">Membrane</keyword>
<evidence type="ECO:0000256" key="1">
    <source>
        <dbReference type="SAM" id="Coils"/>
    </source>
</evidence>
<proteinExistence type="predicted"/>
<feature type="transmembrane region" description="Helical" evidence="2">
    <location>
        <begin position="6"/>
        <end position="26"/>
    </location>
</feature>